<proteinExistence type="predicted"/>
<feature type="transmembrane region" description="Helical" evidence="1">
    <location>
        <begin position="84"/>
        <end position="106"/>
    </location>
</feature>
<dbReference type="Proteomes" id="UP000834106">
    <property type="component" value="Chromosome 16"/>
</dbReference>
<sequence length="126" mass="13757">MEGVSVHLVIGMVGQDWQPIWQPRPDHLIVPVFPQPVWSLYHGGNQDGEVHDAVEIMPSGQVLNGIVTPDGIARRDKVETTSSWYFMGAGVLVLGASLGYILGLVLRSRKDAALGNRWTPVKSDEA</sequence>
<organism evidence="2 3">
    <name type="scientific">Fraxinus pennsylvanica</name>
    <dbReference type="NCBI Taxonomy" id="56036"/>
    <lineage>
        <taxon>Eukaryota</taxon>
        <taxon>Viridiplantae</taxon>
        <taxon>Streptophyta</taxon>
        <taxon>Embryophyta</taxon>
        <taxon>Tracheophyta</taxon>
        <taxon>Spermatophyta</taxon>
        <taxon>Magnoliopsida</taxon>
        <taxon>eudicotyledons</taxon>
        <taxon>Gunneridae</taxon>
        <taxon>Pentapetalae</taxon>
        <taxon>asterids</taxon>
        <taxon>lamiids</taxon>
        <taxon>Lamiales</taxon>
        <taxon>Oleaceae</taxon>
        <taxon>Oleeae</taxon>
        <taxon>Fraxinus</taxon>
    </lineage>
</organism>
<keyword evidence="1" id="KW-0472">Membrane</keyword>
<keyword evidence="1" id="KW-1133">Transmembrane helix</keyword>
<dbReference type="EMBL" id="OU503051">
    <property type="protein sequence ID" value="CAI9779292.1"/>
    <property type="molecule type" value="Genomic_DNA"/>
</dbReference>
<keyword evidence="3" id="KW-1185">Reference proteome</keyword>
<accession>A0AAD2E589</accession>
<gene>
    <name evidence="2" type="ORF">FPE_LOCUS26722</name>
</gene>
<reference evidence="2" key="1">
    <citation type="submission" date="2023-05" db="EMBL/GenBank/DDBJ databases">
        <authorList>
            <person name="Huff M."/>
        </authorList>
    </citation>
    <scope>NUCLEOTIDE SEQUENCE</scope>
</reference>
<name>A0AAD2E589_9LAMI</name>
<evidence type="ECO:0000313" key="2">
    <source>
        <dbReference type="EMBL" id="CAI9779292.1"/>
    </source>
</evidence>
<protein>
    <submittedName>
        <fullName evidence="2">Uncharacterized protein</fullName>
    </submittedName>
</protein>
<keyword evidence="1" id="KW-0812">Transmembrane</keyword>
<evidence type="ECO:0000313" key="3">
    <source>
        <dbReference type="Proteomes" id="UP000834106"/>
    </source>
</evidence>
<evidence type="ECO:0000256" key="1">
    <source>
        <dbReference type="SAM" id="Phobius"/>
    </source>
</evidence>
<dbReference type="AlphaFoldDB" id="A0AAD2E589"/>